<organism evidence="11 12">
    <name type="scientific">Kandleria vitulina DSM 20405</name>
    <dbReference type="NCBI Taxonomy" id="1410657"/>
    <lineage>
        <taxon>Bacteria</taxon>
        <taxon>Bacillati</taxon>
        <taxon>Bacillota</taxon>
        <taxon>Erysipelotrichia</taxon>
        <taxon>Erysipelotrichales</taxon>
        <taxon>Coprobacillaceae</taxon>
        <taxon>Kandleria</taxon>
    </lineage>
</organism>
<keyword evidence="9" id="KW-0812">Transmembrane</keyword>
<dbReference type="PATRIC" id="fig|1410657.5.peg.1612"/>
<keyword evidence="9" id="KW-0472">Membrane</keyword>
<dbReference type="Gene3D" id="1.20.5.1930">
    <property type="match status" value="1"/>
</dbReference>
<evidence type="ECO:0000256" key="6">
    <source>
        <dbReference type="ARBA" id="ARBA00022777"/>
    </source>
</evidence>
<dbReference type="RefSeq" id="WP_031589807.1">
    <property type="nucleotide sequence ID" value="NZ_JNKN01000048.1"/>
</dbReference>
<dbReference type="InterPro" id="IPR011712">
    <property type="entry name" value="Sig_transdc_His_kin_sub3_dim/P"/>
</dbReference>
<keyword evidence="5" id="KW-0547">Nucleotide-binding</keyword>
<comment type="caution">
    <text evidence="11">The sequence shown here is derived from an EMBL/GenBank/DDBJ whole genome shotgun (WGS) entry which is preliminary data.</text>
</comment>
<name>A0A0R2H4R4_9FIRM</name>
<evidence type="ECO:0000256" key="9">
    <source>
        <dbReference type="SAM" id="Phobius"/>
    </source>
</evidence>
<evidence type="ECO:0000313" key="11">
    <source>
        <dbReference type="EMBL" id="KRN47403.1"/>
    </source>
</evidence>
<dbReference type="PANTHER" id="PTHR24421:SF10">
    <property type="entry name" value="NITRATE_NITRITE SENSOR PROTEIN NARQ"/>
    <property type="match status" value="1"/>
</dbReference>
<keyword evidence="8" id="KW-0902">Two-component regulatory system</keyword>
<evidence type="ECO:0000256" key="1">
    <source>
        <dbReference type="ARBA" id="ARBA00000085"/>
    </source>
</evidence>
<protein>
    <recommendedName>
        <fullName evidence="2">histidine kinase</fullName>
        <ecNumber evidence="2">2.7.13.3</ecNumber>
    </recommendedName>
</protein>
<evidence type="ECO:0000313" key="12">
    <source>
        <dbReference type="Proteomes" id="UP000051841"/>
    </source>
</evidence>
<keyword evidence="12" id="KW-1185">Reference proteome</keyword>
<dbReference type="EMBL" id="JQBL01000047">
    <property type="protein sequence ID" value="KRN47403.1"/>
    <property type="molecule type" value="Genomic_DNA"/>
</dbReference>
<dbReference type="InterPro" id="IPR036890">
    <property type="entry name" value="HATPase_C_sf"/>
</dbReference>
<feature type="transmembrane region" description="Helical" evidence="9">
    <location>
        <begin position="16"/>
        <end position="39"/>
    </location>
</feature>
<feature type="transmembrane region" description="Helical" evidence="9">
    <location>
        <begin position="92"/>
        <end position="120"/>
    </location>
</feature>
<feature type="transmembrane region" description="Helical" evidence="9">
    <location>
        <begin position="132"/>
        <end position="156"/>
    </location>
</feature>
<keyword evidence="3" id="KW-0597">Phosphoprotein</keyword>
<dbReference type="Gene3D" id="3.30.565.10">
    <property type="entry name" value="Histidine kinase-like ATPase, C-terminal domain"/>
    <property type="match status" value="1"/>
</dbReference>
<feature type="domain" description="Histidine kinase/HSP90-like ATPase" evidence="10">
    <location>
        <begin position="343"/>
        <end position="431"/>
    </location>
</feature>
<evidence type="ECO:0000256" key="3">
    <source>
        <dbReference type="ARBA" id="ARBA00022553"/>
    </source>
</evidence>
<dbReference type="PANTHER" id="PTHR24421">
    <property type="entry name" value="NITRATE/NITRITE SENSOR PROTEIN NARX-RELATED"/>
    <property type="match status" value="1"/>
</dbReference>
<gene>
    <name evidence="11" type="ORF">IV49_GL001562</name>
</gene>
<proteinExistence type="predicted"/>
<reference evidence="11 12" key="1">
    <citation type="journal article" date="2015" name="Genome Announc.">
        <title>Expanding the biotechnology potential of lactobacilli through comparative genomics of 213 strains and associated genera.</title>
        <authorList>
            <person name="Sun Z."/>
            <person name="Harris H.M."/>
            <person name="McCann A."/>
            <person name="Guo C."/>
            <person name="Argimon S."/>
            <person name="Zhang W."/>
            <person name="Yang X."/>
            <person name="Jeffery I.B."/>
            <person name="Cooney J.C."/>
            <person name="Kagawa T.F."/>
            <person name="Liu W."/>
            <person name="Song Y."/>
            <person name="Salvetti E."/>
            <person name="Wrobel A."/>
            <person name="Rasinkangas P."/>
            <person name="Parkhill J."/>
            <person name="Rea M.C."/>
            <person name="O'Sullivan O."/>
            <person name="Ritari J."/>
            <person name="Douillard F.P."/>
            <person name="Paul Ross R."/>
            <person name="Yang R."/>
            <person name="Briner A.E."/>
            <person name="Felis G.E."/>
            <person name="de Vos W.M."/>
            <person name="Barrangou R."/>
            <person name="Klaenhammer T.R."/>
            <person name="Caufield P.W."/>
            <person name="Cui Y."/>
            <person name="Zhang H."/>
            <person name="O'Toole P.W."/>
        </authorList>
    </citation>
    <scope>NUCLEOTIDE SEQUENCE [LARGE SCALE GENOMIC DNA]</scope>
    <source>
        <strain evidence="11 12">DSM 20405</strain>
    </source>
</reference>
<dbReference type="Proteomes" id="UP000051841">
    <property type="component" value="Unassembled WGS sequence"/>
</dbReference>
<feature type="transmembrane region" description="Helical" evidence="9">
    <location>
        <begin position="59"/>
        <end position="80"/>
    </location>
</feature>
<evidence type="ECO:0000256" key="2">
    <source>
        <dbReference type="ARBA" id="ARBA00012438"/>
    </source>
</evidence>
<evidence type="ECO:0000259" key="10">
    <source>
        <dbReference type="SMART" id="SM00387"/>
    </source>
</evidence>
<dbReference type="CDD" id="cd16917">
    <property type="entry name" value="HATPase_UhpB-NarQ-NarX-like"/>
    <property type="match status" value="1"/>
</dbReference>
<sequence>MDTVNDRHIGLFRKSLILLNFVAVIYNAFLFLFITKYIVVNGLSHSLIESIGSIPRSPGYTFFASVGSFSILLMVMYFRIDLEERHRVSKDLLTFIEMILMMAILYLLYDCYNGIILFVFADIIYNARDNKYWLWFLGISFGMLLLSNYSLISTIMKMPSLDVYIRFMPRATGVSISFFRSFIDSLNMVLFILFLITYLITSLDEQSHIKEELDMVSQVNTELNSYVALTEKIAEDRERKRIAREIHDTLGHALTGIAAGVDACIVLIDSDVDRTKQQLKIVSGVIREGIGDVRRSLNKLRPGALEDRTLKDAIIKMIDEYRELSKLNISLYYEWDYIDFDNTKEDILFRMIQESITNSLRHGHAKNVEINLFNTEQCYYIIIQDDGIGSEHITYGYGLKQMKERLAMIGGSVEYIGDQGFRTMAMIPKVKGEDKNDKSTNSR</sequence>
<evidence type="ECO:0000256" key="7">
    <source>
        <dbReference type="ARBA" id="ARBA00022840"/>
    </source>
</evidence>
<keyword evidence="7" id="KW-0067">ATP-binding</keyword>
<feature type="transmembrane region" description="Helical" evidence="9">
    <location>
        <begin position="177"/>
        <end position="200"/>
    </location>
</feature>
<evidence type="ECO:0000256" key="4">
    <source>
        <dbReference type="ARBA" id="ARBA00022679"/>
    </source>
</evidence>
<keyword evidence="6 11" id="KW-0418">Kinase</keyword>
<evidence type="ECO:0000256" key="5">
    <source>
        <dbReference type="ARBA" id="ARBA00022741"/>
    </source>
</evidence>
<comment type="catalytic activity">
    <reaction evidence="1">
        <text>ATP + protein L-histidine = ADP + protein N-phospho-L-histidine.</text>
        <dbReference type="EC" id="2.7.13.3"/>
    </reaction>
</comment>
<keyword evidence="9" id="KW-1133">Transmembrane helix</keyword>
<evidence type="ECO:0000256" key="8">
    <source>
        <dbReference type="ARBA" id="ARBA00023012"/>
    </source>
</evidence>
<dbReference type="GO" id="GO:0005524">
    <property type="term" value="F:ATP binding"/>
    <property type="evidence" value="ECO:0007669"/>
    <property type="project" value="UniProtKB-KW"/>
</dbReference>
<dbReference type="Pfam" id="PF02518">
    <property type="entry name" value="HATPase_c"/>
    <property type="match status" value="1"/>
</dbReference>
<accession>A0A0R2H4R4</accession>
<dbReference type="Pfam" id="PF07730">
    <property type="entry name" value="HisKA_3"/>
    <property type="match status" value="1"/>
</dbReference>
<dbReference type="GO" id="GO:0000155">
    <property type="term" value="F:phosphorelay sensor kinase activity"/>
    <property type="evidence" value="ECO:0007669"/>
    <property type="project" value="InterPro"/>
</dbReference>
<dbReference type="SUPFAM" id="SSF55874">
    <property type="entry name" value="ATPase domain of HSP90 chaperone/DNA topoisomerase II/histidine kinase"/>
    <property type="match status" value="1"/>
</dbReference>
<keyword evidence="4" id="KW-0808">Transferase</keyword>
<dbReference type="InterPro" id="IPR003594">
    <property type="entry name" value="HATPase_dom"/>
</dbReference>
<dbReference type="SMART" id="SM00387">
    <property type="entry name" value="HATPase_c"/>
    <property type="match status" value="1"/>
</dbReference>
<dbReference type="EC" id="2.7.13.3" evidence="2"/>
<dbReference type="GO" id="GO:0046983">
    <property type="term" value="F:protein dimerization activity"/>
    <property type="evidence" value="ECO:0007669"/>
    <property type="project" value="InterPro"/>
</dbReference>
<dbReference type="InterPro" id="IPR050482">
    <property type="entry name" value="Sensor_HK_TwoCompSys"/>
</dbReference>
<dbReference type="AlphaFoldDB" id="A0A0R2H4R4"/>
<dbReference type="GO" id="GO:0016020">
    <property type="term" value="C:membrane"/>
    <property type="evidence" value="ECO:0007669"/>
    <property type="project" value="InterPro"/>
</dbReference>